<organism evidence="1 2">
    <name type="scientific">Corchorus olitorius</name>
    <dbReference type="NCBI Taxonomy" id="93759"/>
    <lineage>
        <taxon>Eukaryota</taxon>
        <taxon>Viridiplantae</taxon>
        <taxon>Streptophyta</taxon>
        <taxon>Embryophyta</taxon>
        <taxon>Tracheophyta</taxon>
        <taxon>Spermatophyta</taxon>
        <taxon>Magnoliopsida</taxon>
        <taxon>eudicotyledons</taxon>
        <taxon>Gunneridae</taxon>
        <taxon>Pentapetalae</taxon>
        <taxon>rosids</taxon>
        <taxon>malvids</taxon>
        <taxon>Malvales</taxon>
        <taxon>Malvaceae</taxon>
        <taxon>Grewioideae</taxon>
        <taxon>Apeibeae</taxon>
        <taxon>Corchorus</taxon>
    </lineage>
</organism>
<reference evidence="2" key="1">
    <citation type="submission" date="2013-09" db="EMBL/GenBank/DDBJ databases">
        <title>Corchorus olitorius genome sequencing.</title>
        <authorList>
            <person name="Alam M."/>
            <person name="Haque M.S."/>
            <person name="Islam M.S."/>
            <person name="Emdad E.M."/>
            <person name="Islam M.M."/>
            <person name="Ahmed B."/>
            <person name="Halim A."/>
            <person name="Hossen Q.M.M."/>
            <person name="Hossain M.Z."/>
            <person name="Ahmed R."/>
            <person name="Khan M.M."/>
            <person name="Islam R."/>
            <person name="Rashid M.M."/>
            <person name="Khan S.A."/>
            <person name="Rahman M.S."/>
            <person name="Alam M."/>
            <person name="Yahiya A.S."/>
            <person name="Khan M.S."/>
            <person name="Azam M.S."/>
            <person name="Haque T."/>
            <person name="Lashkar M.Z.H."/>
            <person name="Akhand A.I."/>
            <person name="Morshed G."/>
            <person name="Roy S."/>
            <person name="Uddin K.S."/>
            <person name="Rabeya T."/>
            <person name="Hossain A.S."/>
            <person name="Chowdhury A."/>
            <person name="Snigdha A.R."/>
            <person name="Mortoza M.S."/>
            <person name="Matin S.A."/>
            <person name="Hoque S.M.E."/>
            <person name="Islam M.K."/>
            <person name="Roy D.K."/>
            <person name="Haider R."/>
            <person name="Moosa M.M."/>
            <person name="Elias S.M."/>
            <person name="Hasan A.M."/>
            <person name="Jahan S."/>
            <person name="Shafiuddin M."/>
            <person name="Mahmood N."/>
            <person name="Shommy N.S."/>
        </authorList>
    </citation>
    <scope>NUCLEOTIDE SEQUENCE [LARGE SCALE GENOMIC DNA]</scope>
    <source>
        <strain evidence="2">cv. O-4</strain>
    </source>
</reference>
<evidence type="ECO:0000313" key="2">
    <source>
        <dbReference type="Proteomes" id="UP000187203"/>
    </source>
</evidence>
<evidence type="ECO:0000313" key="1">
    <source>
        <dbReference type="EMBL" id="OMO78381.1"/>
    </source>
</evidence>
<keyword evidence="2" id="KW-1185">Reference proteome</keyword>
<protein>
    <submittedName>
        <fullName evidence="1">Uncharacterized protein</fullName>
    </submittedName>
</protein>
<dbReference type="AlphaFoldDB" id="A0A1R3I785"/>
<proteinExistence type="predicted"/>
<dbReference type="Proteomes" id="UP000187203">
    <property type="component" value="Unassembled WGS sequence"/>
</dbReference>
<accession>A0A1R3I785</accession>
<gene>
    <name evidence="1" type="ORF">COLO4_24774</name>
</gene>
<sequence length="29" mass="3407">MSWQQACRERDKEPGEYFVFGSVGNEIQD</sequence>
<name>A0A1R3I785_9ROSI</name>
<comment type="caution">
    <text evidence="1">The sequence shown here is derived from an EMBL/GenBank/DDBJ whole genome shotgun (WGS) entry which is preliminary data.</text>
</comment>
<dbReference type="EMBL" id="AWUE01018762">
    <property type="protein sequence ID" value="OMO78381.1"/>
    <property type="molecule type" value="Genomic_DNA"/>
</dbReference>